<comment type="caution">
    <text evidence="1">The sequence shown here is derived from an EMBL/GenBank/DDBJ whole genome shotgun (WGS) entry which is preliminary data.</text>
</comment>
<keyword evidence="2" id="KW-1185">Reference proteome</keyword>
<evidence type="ECO:0000313" key="1">
    <source>
        <dbReference type="EMBL" id="GAA2326436.1"/>
    </source>
</evidence>
<dbReference type="RefSeq" id="WP_346172792.1">
    <property type="nucleotide sequence ID" value="NZ_BAAASD010000001.1"/>
</dbReference>
<accession>A0ABP5SB45</accession>
<dbReference type="EMBL" id="BAAASD010000001">
    <property type="protein sequence ID" value="GAA2326436.1"/>
    <property type="molecule type" value="Genomic_DNA"/>
</dbReference>
<proteinExistence type="predicted"/>
<dbReference type="Proteomes" id="UP001500253">
    <property type="component" value="Unassembled WGS sequence"/>
</dbReference>
<evidence type="ECO:0008006" key="3">
    <source>
        <dbReference type="Google" id="ProtNLM"/>
    </source>
</evidence>
<name>A0ABP5SB45_9ACTN</name>
<organism evidence="1 2">
    <name type="scientific">Streptomyces cuspidosporus</name>
    <dbReference type="NCBI Taxonomy" id="66882"/>
    <lineage>
        <taxon>Bacteria</taxon>
        <taxon>Bacillati</taxon>
        <taxon>Actinomycetota</taxon>
        <taxon>Actinomycetes</taxon>
        <taxon>Kitasatosporales</taxon>
        <taxon>Streptomycetaceae</taxon>
        <taxon>Streptomyces</taxon>
    </lineage>
</organism>
<evidence type="ECO:0000313" key="2">
    <source>
        <dbReference type="Proteomes" id="UP001500253"/>
    </source>
</evidence>
<gene>
    <name evidence="1" type="ORF">GCM10010246_05030</name>
</gene>
<reference evidence="2" key="1">
    <citation type="journal article" date="2019" name="Int. J. Syst. Evol. Microbiol.">
        <title>The Global Catalogue of Microorganisms (GCM) 10K type strain sequencing project: providing services to taxonomists for standard genome sequencing and annotation.</title>
        <authorList>
            <consortium name="The Broad Institute Genomics Platform"/>
            <consortium name="The Broad Institute Genome Sequencing Center for Infectious Disease"/>
            <person name="Wu L."/>
            <person name="Ma J."/>
        </authorList>
    </citation>
    <scope>NUCLEOTIDE SEQUENCE [LARGE SCALE GENOMIC DNA]</scope>
    <source>
        <strain evidence="2">JCM 4316</strain>
    </source>
</reference>
<sequence length="66" mass="6884">MSTLDAVQHADRFAVHVLGAENEQIGEHYLVIGEVPSGGGPARSPALVHHDGAFATAVRLAAPNTR</sequence>
<protein>
    <recommendedName>
        <fullName evidence="3">Flavin reductase like domain-containing protein</fullName>
    </recommendedName>
</protein>